<accession>X1JUW6</accession>
<gene>
    <name evidence="1" type="ORF">S03H2_69495</name>
</gene>
<comment type="caution">
    <text evidence="1">The sequence shown here is derived from an EMBL/GenBank/DDBJ whole genome shotgun (WGS) entry which is preliminary data.</text>
</comment>
<organism evidence="1">
    <name type="scientific">marine sediment metagenome</name>
    <dbReference type="NCBI Taxonomy" id="412755"/>
    <lineage>
        <taxon>unclassified sequences</taxon>
        <taxon>metagenomes</taxon>
        <taxon>ecological metagenomes</taxon>
    </lineage>
</organism>
<protein>
    <submittedName>
        <fullName evidence="1">Uncharacterized protein</fullName>
    </submittedName>
</protein>
<dbReference type="EMBL" id="BARU01045930">
    <property type="protein sequence ID" value="GAH97892.1"/>
    <property type="molecule type" value="Genomic_DNA"/>
</dbReference>
<feature type="non-terminal residue" evidence="1">
    <location>
        <position position="1"/>
    </location>
</feature>
<sequence length="46" mass="5262">SNKFGINEYGLWVSVTGWNFCGSTLRFRVGCAELVLRQKDRPGNRE</sequence>
<dbReference type="AlphaFoldDB" id="X1JUW6"/>
<proteinExistence type="predicted"/>
<name>X1JUW6_9ZZZZ</name>
<reference evidence="1" key="1">
    <citation type="journal article" date="2014" name="Front. Microbiol.">
        <title>High frequency of phylogenetically diverse reductive dehalogenase-homologous genes in deep subseafloor sedimentary metagenomes.</title>
        <authorList>
            <person name="Kawai M."/>
            <person name="Futagami T."/>
            <person name="Toyoda A."/>
            <person name="Takaki Y."/>
            <person name="Nishi S."/>
            <person name="Hori S."/>
            <person name="Arai W."/>
            <person name="Tsubouchi T."/>
            <person name="Morono Y."/>
            <person name="Uchiyama I."/>
            <person name="Ito T."/>
            <person name="Fujiyama A."/>
            <person name="Inagaki F."/>
            <person name="Takami H."/>
        </authorList>
    </citation>
    <scope>NUCLEOTIDE SEQUENCE</scope>
    <source>
        <strain evidence="1">Expedition CK06-06</strain>
    </source>
</reference>
<evidence type="ECO:0000313" key="1">
    <source>
        <dbReference type="EMBL" id="GAH97892.1"/>
    </source>
</evidence>